<dbReference type="RefSeq" id="WP_256122639.1">
    <property type="nucleotide sequence ID" value="NZ_JBEZVE010000028.1"/>
</dbReference>
<dbReference type="EC" id="1.1.1.329" evidence="6"/>
<dbReference type="InterPro" id="IPR013154">
    <property type="entry name" value="ADH-like_N"/>
</dbReference>
<dbReference type="InterPro" id="IPR013149">
    <property type="entry name" value="ADH-like_C"/>
</dbReference>
<evidence type="ECO:0000313" key="12">
    <source>
        <dbReference type="Proteomes" id="UP001550739"/>
    </source>
</evidence>
<comment type="function">
    <text evidence="3">Catalyzes the oxidation of 2-deoxy-scyllo-inosamine (DOIA) with NAD(+) or NADP(+), forming 3-amino-2,3-dideoxy-scyllo-inosose (amino-DOI).</text>
</comment>
<reference evidence="11 12" key="1">
    <citation type="submission" date="2024-06" db="EMBL/GenBank/DDBJ databases">
        <title>The Natural Products Discovery Center: Release of the First 8490 Sequenced Strains for Exploring Actinobacteria Biosynthetic Diversity.</title>
        <authorList>
            <person name="Kalkreuter E."/>
            <person name="Kautsar S.A."/>
            <person name="Yang D."/>
            <person name="Bader C.D."/>
            <person name="Teijaro C.N."/>
            <person name="Fluegel L."/>
            <person name="Davis C.M."/>
            <person name="Simpson J.R."/>
            <person name="Lauterbach L."/>
            <person name="Steele A.D."/>
            <person name="Gui C."/>
            <person name="Meng S."/>
            <person name="Li G."/>
            <person name="Viehrig K."/>
            <person name="Ye F."/>
            <person name="Su P."/>
            <person name="Kiefer A.F."/>
            <person name="Nichols A."/>
            <person name="Cepeda A.J."/>
            <person name="Yan W."/>
            <person name="Fan B."/>
            <person name="Jiang Y."/>
            <person name="Adhikari A."/>
            <person name="Zheng C.-J."/>
            <person name="Schuster L."/>
            <person name="Cowan T.M."/>
            <person name="Smanski M.J."/>
            <person name="Chevrette M.G."/>
            <person name="De Carvalho L.P.S."/>
            <person name="Shen B."/>
        </authorList>
    </citation>
    <scope>NUCLEOTIDE SEQUENCE [LARGE SCALE GENOMIC DNA]</scope>
    <source>
        <strain evidence="11 12">NPDC033843</strain>
    </source>
</reference>
<dbReference type="Gene3D" id="3.90.180.10">
    <property type="entry name" value="Medium-chain alcohol dehydrogenases, catalytic domain"/>
    <property type="match status" value="1"/>
</dbReference>
<dbReference type="InterPro" id="IPR020843">
    <property type="entry name" value="ER"/>
</dbReference>
<dbReference type="PANTHER" id="PTHR43401:SF5">
    <property type="entry name" value="ALCOHOL DEHYDROGENASE-RELATED"/>
    <property type="match status" value="1"/>
</dbReference>
<evidence type="ECO:0000256" key="7">
    <source>
        <dbReference type="ARBA" id="ARBA00039387"/>
    </source>
</evidence>
<organism evidence="11 12">
    <name type="scientific">Streptomyces sp. 900129855</name>
    <dbReference type="NCBI Taxonomy" id="3155129"/>
    <lineage>
        <taxon>Bacteria</taxon>
        <taxon>Bacillati</taxon>
        <taxon>Actinomycetota</taxon>
        <taxon>Actinomycetes</taxon>
        <taxon>Kitasatosporales</taxon>
        <taxon>Streptomycetaceae</taxon>
        <taxon>Streptomyces</taxon>
    </lineage>
</organism>
<accession>A0ABV2ZV18</accession>
<dbReference type="Pfam" id="PF08240">
    <property type="entry name" value="ADH_N"/>
    <property type="match status" value="1"/>
</dbReference>
<evidence type="ECO:0000256" key="4">
    <source>
        <dbReference type="ARBA" id="ARBA00037908"/>
    </source>
</evidence>
<evidence type="ECO:0000256" key="8">
    <source>
        <dbReference type="ARBA" id="ARBA00048685"/>
    </source>
</evidence>
<dbReference type="InterPro" id="IPR050129">
    <property type="entry name" value="Zn_alcohol_dh"/>
</dbReference>
<evidence type="ECO:0000256" key="9">
    <source>
        <dbReference type="ARBA" id="ARBA00049085"/>
    </source>
</evidence>
<evidence type="ECO:0000256" key="3">
    <source>
        <dbReference type="ARBA" id="ARBA00037678"/>
    </source>
</evidence>
<dbReference type="InterPro" id="IPR011032">
    <property type="entry name" value="GroES-like_sf"/>
</dbReference>
<name>A0ABV2ZV18_9ACTN</name>
<dbReference type="SMART" id="SM00829">
    <property type="entry name" value="PKS_ER"/>
    <property type="match status" value="1"/>
</dbReference>
<dbReference type="SUPFAM" id="SSF50129">
    <property type="entry name" value="GroES-like"/>
    <property type="match status" value="1"/>
</dbReference>
<dbReference type="Gene3D" id="3.40.50.720">
    <property type="entry name" value="NAD(P)-binding Rossmann-like Domain"/>
    <property type="match status" value="1"/>
</dbReference>
<proteinExistence type="inferred from homology"/>
<comment type="similarity">
    <text evidence="5">Belongs to the zinc-containing alcohol dehydrogenase family. DOIA dehydrogenase subfamily.</text>
</comment>
<dbReference type="Pfam" id="PF00107">
    <property type="entry name" value="ADH_zinc_N"/>
    <property type="match status" value="1"/>
</dbReference>
<feature type="domain" description="Enoyl reductase (ER)" evidence="10">
    <location>
        <begin position="3"/>
        <end position="352"/>
    </location>
</feature>
<gene>
    <name evidence="11" type="ORF">AB0E89_38805</name>
</gene>
<dbReference type="Proteomes" id="UP001550739">
    <property type="component" value="Unassembled WGS sequence"/>
</dbReference>
<evidence type="ECO:0000256" key="5">
    <source>
        <dbReference type="ARBA" id="ARBA00038004"/>
    </source>
</evidence>
<comment type="caution">
    <text evidence="11">The sequence shown here is derived from an EMBL/GenBank/DDBJ whole genome shotgun (WGS) entry which is preliminary data.</text>
</comment>
<dbReference type="EMBL" id="JBEZVE010000028">
    <property type="protein sequence ID" value="MEU3786422.1"/>
    <property type="molecule type" value="Genomic_DNA"/>
</dbReference>
<evidence type="ECO:0000259" key="10">
    <source>
        <dbReference type="SMART" id="SM00829"/>
    </source>
</evidence>
<keyword evidence="2" id="KW-0560">Oxidoreductase</keyword>
<evidence type="ECO:0000256" key="1">
    <source>
        <dbReference type="ARBA" id="ARBA00001947"/>
    </source>
</evidence>
<evidence type="ECO:0000256" key="6">
    <source>
        <dbReference type="ARBA" id="ARBA00039102"/>
    </source>
</evidence>
<dbReference type="PANTHER" id="PTHR43401">
    <property type="entry name" value="L-THREONINE 3-DEHYDROGENASE"/>
    <property type="match status" value="1"/>
</dbReference>
<evidence type="ECO:0000256" key="2">
    <source>
        <dbReference type="ARBA" id="ARBA00023002"/>
    </source>
</evidence>
<comment type="catalytic activity">
    <reaction evidence="9">
        <text>2-deoxy-scyllo-inosamine + NADP(+) = 3-amino-2,3-dideoxy-scyllo-inosose + NADPH + H(+)</text>
        <dbReference type="Rhea" id="RHEA:33879"/>
        <dbReference type="ChEBI" id="CHEBI:15378"/>
        <dbReference type="ChEBI" id="CHEBI:57783"/>
        <dbReference type="ChEBI" id="CHEBI:58349"/>
        <dbReference type="ChEBI" id="CHEBI:65002"/>
        <dbReference type="ChEBI" id="CHEBI:65003"/>
        <dbReference type="EC" id="1.1.1.329"/>
    </reaction>
</comment>
<comment type="pathway">
    <text evidence="4">Metabolic intermediate biosynthesis; 2-deoxystreptamine biosynthesis; 2-deoxystreptamine from D-glucose 6-phosphate: step 3/4.</text>
</comment>
<comment type="cofactor">
    <cofactor evidence="1">
        <name>Zn(2+)</name>
        <dbReference type="ChEBI" id="CHEBI:29105"/>
    </cofactor>
</comment>
<sequence>MHAQHQPFTIDEVEVPEPGPTDVLVRVGACGIVPNLGNVLNFLPEWWPHLTFPPLPAVFGLDVAGEIVGKGNRVHGLEVGQRVYVNPGRQCGGCFACRTGDPQHCPAYTFNGYFGFGAGSAQIFADYPYGGMCEYMTAPQSSMVTIPDNLSFESAARFGYLGTAYRALRMAGADANSVVVVNGASGTLGVCIVLLAKAFGVRKILGVARNKEQLEKVRAIDPQRIEVLSTNDSAKVAQWIIDSTSGRGADIVVDALQSGSPAEPLLESFEGLARGGRHVPLGGVLGPLPINLNVLMSNDRRIIGSLWFDVADGQAMASMVESGTLDLSCLEHEVFDLEDVNSALALFENRNGGFSNYVITP</sequence>
<dbReference type="InterPro" id="IPR036291">
    <property type="entry name" value="NAD(P)-bd_dom_sf"/>
</dbReference>
<dbReference type="SUPFAM" id="SSF51735">
    <property type="entry name" value="NAD(P)-binding Rossmann-fold domains"/>
    <property type="match status" value="1"/>
</dbReference>
<evidence type="ECO:0000313" key="11">
    <source>
        <dbReference type="EMBL" id="MEU3786422.1"/>
    </source>
</evidence>
<comment type="catalytic activity">
    <reaction evidence="8">
        <text>2-deoxy-scyllo-inosamine + NAD(+) = 3-amino-2,3-dideoxy-scyllo-inosose + NADH + H(+)</text>
        <dbReference type="Rhea" id="RHEA:33883"/>
        <dbReference type="ChEBI" id="CHEBI:15378"/>
        <dbReference type="ChEBI" id="CHEBI:57540"/>
        <dbReference type="ChEBI" id="CHEBI:57945"/>
        <dbReference type="ChEBI" id="CHEBI:65002"/>
        <dbReference type="ChEBI" id="CHEBI:65003"/>
        <dbReference type="EC" id="1.1.1.329"/>
    </reaction>
</comment>
<keyword evidence="12" id="KW-1185">Reference proteome</keyword>
<protein>
    <recommendedName>
        <fullName evidence="7">2-deoxy-scyllo-inosamine dehydrogenase</fullName>
        <ecNumber evidence="6">1.1.1.329</ecNumber>
    </recommendedName>
</protein>